<dbReference type="EMBL" id="JABFAC010000005">
    <property type="protein sequence ID" value="MBA0614265.1"/>
    <property type="molecule type" value="Genomic_DNA"/>
</dbReference>
<sequence length="235" mass="26779">MCIVEFAQAKRMRHRSISSRIRDLLGMKSVPEGHIAVYVGETSKSRFMIPISYLNHPLFEGLLHLAEEEFGFDHPGGVIRWDRETLQFCNNQASLVRRGIDSAKFQRSISSRIRSSSGMKNVLKGHIAVYVGETSKSRFMIPSSYLNHLLFEGLLNLAEAEFPSATKYDAIGHDDHYRPCPGKYVATLLAASYLYGLATVPFVCTFPVELVIQHKFDMGESEWRFMTYRENYPES</sequence>
<dbReference type="PANTHER" id="PTHR31929">
    <property type="entry name" value="SAUR-LIKE AUXIN-RESPONSIVE PROTEIN FAMILY-RELATED"/>
    <property type="match status" value="1"/>
</dbReference>
<dbReference type="GO" id="GO:0009733">
    <property type="term" value="P:response to auxin"/>
    <property type="evidence" value="ECO:0007669"/>
    <property type="project" value="InterPro"/>
</dbReference>
<name>A0A7J8RKL6_GOSDV</name>
<reference evidence="4 5" key="1">
    <citation type="journal article" date="2019" name="Genome Biol. Evol.">
        <title>Insights into the evolution of the New World diploid cottons (Gossypium, subgenus Houzingenia) based on genome sequencing.</title>
        <authorList>
            <person name="Grover C.E."/>
            <person name="Arick M.A. 2nd"/>
            <person name="Thrash A."/>
            <person name="Conover J.L."/>
            <person name="Sanders W.S."/>
            <person name="Peterson D.G."/>
            <person name="Frelichowski J.E."/>
            <person name="Scheffler J.A."/>
            <person name="Scheffler B.E."/>
            <person name="Wendel J.F."/>
        </authorList>
    </citation>
    <scope>NUCLEOTIDE SEQUENCE [LARGE SCALE GENOMIC DNA]</scope>
    <source>
        <strain evidence="4">27</strain>
        <tissue evidence="4">Leaf</tissue>
    </source>
</reference>
<dbReference type="AlphaFoldDB" id="A0A7J8RKL6"/>
<evidence type="ECO:0000256" key="1">
    <source>
        <dbReference type="ARBA" id="ARBA00006974"/>
    </source>
</evidence>
<keyword evidence="2" id="KW-0217">Developmental protein</keyword>
<keyword evidence="3" id="KW-0341">Growth regulation</keyword>
<evidence type="ECO:0000256" key="2">
    <source>
        <dbReference type="ARBA" id="ARBA00022473"/>
    </source>
</evidence>
<dbReference type="InterPro" id="IPR003676">
    <property type="entry name" value="SAUR_fam"/>
</dbReference>
<proteinExistence type="inferred from homology"/>
<dbReference type="Pfam" id="PF02519">
    <property type="entry name" value="Auxin_inducible"/>
    <property type="match status" value="2"/>
</dbReference>
<evidence type="ECO:0000313" key="5">
    <source>
        <dbReference type="Proteomes" id="UP000593561"/>
    </source>
</evidence>
<accession>A0A7J8RKL6</accession>
<gene>
    <name evidence="4" type="ORF">Godav_014582</name>
</gene>
<dbReference type="Proteomes" id="UP000593561">
    <property type="component" value="Unassembled WGS sequence"/>
</dbReference>
<comment type="similarity">
    <text evidence="1">Belongs to the ARG7 family.</text>
</comment>
<evidence type="ECO:0000256" key="3">
    <source>
        <dbReference type="ARBA" id="ARBA00022604"/>
    </source>
</evidence>
<evidence type="ECO:0000313" key="4">
    <source>
        <dbReference type="EMBL" id="MBA0614265.1"/>
    </source>
</evidence>
<protein>
    <submittedName>
        <fullName evidence="4">Uncharacterized protein</fullName>
    </submittedName>
</protein>
<comment type="caution">
    <text evidence="4">The sequence shown here is derived from an EMBL/GenBank/DDBJ whole genome shotgun (WGS) entry which is preliminary data.</text>
</comment>
<keyword evidence="5" id="KW-1185">Reference proteome</keyword>
<organism evidence="4 5">
    <name type="scientific">Gossypium davidsonii</name>
    <name type="common">Davidson's cotton</name>
    <name type="synonym">Gossypium klotzschianum subsp. davidsonii</name>
    <dbReference type="NCBI Taxonomy" id="34287"/>
    <lineage>
        <taxon>Eukaryota</taxon>
        <taxon>Viridiplantae</taxon>
        <taxon>Streptophyta</taxon>
        <taxon>Embryophyta</taxon>
        <taxon>Tracheophyta</taxon>
        <taxon>Spermatophyta</taxon>
        <taxon>Magnoliopsida</taxon>
        <taxon>eudicotyledons</taxon>
        <taxon>Gunneridae</taxon>
        <taxon>Pentapetalae</taxon>
        <taxon>rosids</taxon>
        <taxon>malvids</taxon>
        <taxon>Malvales</taxon>
        <taxon>Malvaceae</taxon>
        <taxon>Malvoideae</taxon>
        <taxon>Gossypium</taxon>
    </lineage>
</organism>